<dbReference type="GO" id="GO:0005375">
    <property type="term" value="F:copper ion transmembrane transporter activity"/>
    <property type="evidence" value="ECO:0007669"/>
    <property type="project" value="UniProtKB-UniRule"/>
</dbReference>
<dbReference type="InterPro" id="IPR007274">
    <property type="entry name" value="Cop_transporter"/>
</dbReference>
<evidence type="ECO:0000256" key="4">
    <source>
        <dbReference type="ARBA" id="ARBA00023136"/>
    </source>
</evidence>
<evidence type="ECO:0000313" key="7">
    <source>
        <dbReference type="Proteomes" id="UP000094336"/>
    </source>
</evidence>
<proteinExistence type="inferred from homology"/>
<evidence type="ECO:0000313" key="6">
    <source>
        <dbReference type="EMBL" id="ODQ79814.1"/>
    </source>
</evidence>
<dbReference type="AlphaFoldDB" id="A0A1E3QQN5"/>
<dbReference type="GeneID" id="30146696"/>
<dbReference type="RefSeq" id="XP_018985142.1">
    <property type="nucleotide sequence ID" value="XM_019128843.1"/>
</dbReference>
<evidence type="ECO:0000256" key="3">
    <source>
        <dbReference type="ARBA" id="ARBA00022989"/>
    </source>
</evidence>
<reference evidence="7" key="1">
    <citation type="submission" date="2016-05" db="EMBL/GenBank/DDBJ databases">
        <title>Comparative genomics of biotechnologically important yeasts.</title>
        <authorList>
            <consortium name="DOE Joint Genome Institute"/>
            <person name="Riley R."/>
            <person name="Haridas S."/>
            <person name="Wolfe K.H."/>
            <person name="Lopes M.R."/>
            <person name="Hittinger C.T."/>
            <person name="Goker M."/>
            <person name="Salamov A."/>
            <person name="Wisecaver J."/>
            <person name="Long T.M."/>
            <person name="Aerts A.L."/>
            <person name="Barry K."/>
            <person name="Choi C."/>
            <person name="Clum A."/>
            <person name="Coughlan A.Y."/>
            <person name="Deshpande S."/>
            <person name="Douglass A.P."/>
            <person name="Hanson S.J."/>
            <person name="Klenk H.-P."/>
            <person name="Labutti K."/>
            <person name="Lapidus A."/>
            <person name="Lindquist E."/>
            <person name="Lipzen A."/>
            <person name="Meier-Kolthoff J.P."/>
            <person name="Ohm R.A."/>
            <person name="Otillar R.P."/>
            <person name="Pangilinan J."/>
            <person name="Peng Y."/>
            <person name="Rokas A."/>
            <person name="Rosa C.A."/>
            <person name="Scheuner C."/>
            <person name="Sibirny A.A."/>
            <person name="Slot J.C."/>
            <person name="Stielow J.B."/>
            <person name="Sun H."/>
            <person name="Kurtzman C.P."/>
            <person name="Blackwell M."/>
            <person name="Grigoriev I.V."/>
            <person name="Jeffries T.W."/>
        </authorList>
    </citation>
    <scope>NUCLEOTIDE SEQUENCE [LARGE SCALE GENOMIC DNA]</scope>
    <source>
        <strain evidence="7">NRRL Y-12698</strain>
    </source>
</reference>
<feature type="transmembrane region" description="Helical" evidence="5">
    <location>
        <begin position="205"/>
        <end position="223"/>
    </location>
</feature>
<evidence type="ECO:0000256" key="2">
    <source>
        <dbReference type="ARBA" id="ARBA00022692"/>
    </source>
</evidence>
<feature type="transmembrane region" description="Helical" evidence="5">
    <location>
        <begin position="181"/>
        <end position="199"/>
    </location>
</feature>
<gene>
    <name evidence="6" type="ORF">BABINDRAFT_161504</name>
</gene>
<name>A0A1E3QQN5_9ASCO</name>
<dbReference type="OrthoDB" id="73901at2759"/>
<keyword evidence="5" id="KW-0186">Copper</keyword>
<keyword evidence="5" id="KW-0187">Copper transport</keyword>
<dbReference type="Proteomes" id="UP000094336">
    <property type="component" value="Unassembled WGS sequence"/>
</dbReference>
<dbReference type="EMBL" id="KV454431">
    <property type="protein sequence ID" value="ODQ79814.1"/>
    <property type="molecule type" value="Genomic_DNA"/>
</dbReference>
<keyword evidence="5" id="KW-0406">Ion transport</keyword>
<protein>
    <recommendedName>
        <fullName evidence="5">Copper transport protein</fullName>
    </recommendedName>
</protein>
<dbReference type="Pfam" id="PF04145">
    <property type="entry name" value="Ctr"/>
    <property type="match status" value="1"/>
</dbReference>
<comment type="subcellular location">
    <subcellularLocation>
        <location evidence="1 5">Membrane</location>
        <topology evidence="1 5">Multi-pass membrane protein</topology>
    </subcellularLocation>
</comment>
<keyword evidence="7" id="KW-1185">Reference proteome</keyword>
<dbReference type="PANTHER" id="PTHR12483:SF27">
    <property type="entry name" value="COPPER TRANSPORT PROTEIN CTR1"/>
    <property type="match status" value="1"/>
</dbReference>
<organism evidence="6 7">
    <name type="scientific">Babjeviella inositovora NRRL Y-12698</name>
    <dbReference type="NCBI Taxonomy" id="984486"/>
    <lineage>
        <taxon>Eukaryota</taxon>
        <taxon>Fungi</taxon>
        <taxon>Dikarya</taxon>
        <taxon>Ascomycota</taxon>
        <taxon>Saccharomycotina</taxon>
        <taxon>Pichiomycetes</taxon>
        <taxon>Serinales incertae sedis</taxon>
        <taxon>Babjeviella</taxon>
    </lineage>
</organism>
<keyword evidence="4 5" id="KW-0472">Membrane</keyword>
<comment type="similarity">
    <text evidence="5">Belongs to the copper transporter (Ctr) (TC 1.A.56) family. SLC31A subfamily.</text>
</comment>
<accession>A0A1E3QQN5</accession>
<sequence length="242" mass="26293">MDMSNMSGMDMGSPVSSVASITSAVSSVVSAAVTSATTTTSMSMDHSTMSMGGMDHSTMDMSSMHMGGMNMKFSTNWNNYEVLFTNLKATSGGAAFGIFVFLFAVAFTLRGIIFFSSYLEQNIWRSSSAVVVAETQTVPSVDCGCDDDEEKISSSPPPTIQKPSLLRQFFFTTFTEFKRDVIRLVIAFVAIMLSYALMLAVMTYVVLYFFAVVLGLAFGELWWGRIGRIMNVSPANGVCVAH</sequence>
<dbReference type="GO" id="GO:0005886">
    <property type="term" value="C:plasma membrane"/>
    <property type="evidence" value="ECO:0007669"/>
    <property type="project" value="TreeGrafter"/>
</dbReference>
<dbReference type="STRING" id="984486.A0A1E3QQN5"/>
<keyword evidence="2 5" id="KW-0812">Transmembrane</keyword>
<keyword evidence="5" id="KW-0813">Transport</keyword>
<evidence type="ECO:0000256" key="5">
    <source>
        <dbReference type="RuleBase" id="RU367022"/>
    </source>
</evidence>
<evidence type="ECO:0000256" key="1">
    <source>
        <dbReference type="ARBA" id="ARBA00004141"/>
    </source>
</evidence>
<dbReference type="PANTHER" id="PTHR12483">
    <property type="entry name" value="SOLUTE CARRIER FAMILY 31 COPPER TRANSPORTERS"/>
    <property type="match status" value="1"/>
</dbReference>
<feature type="transmembrane region" description="Helical" evidence="5">
    <location>
        <begin position="94"/>
        <end position="119"/>
    </location>
</feature>
<keyword evidence="3 5" id="KW-1133">Transmembrane helix</keyword>